<organism evidence="2 3">
    <name type="scientific">Periconia macrospinosa</name>
    <dbReference type="NCBI Taxonomy" id="97972"/>
    <lineage>
        <taxon>Eukaryota</taxon>
        <taxon>Fungi</taxon>
        <taxon>Dikarya</taxon>
        <taxon>Ascomycota</taxon>
        <taxon>Pezizomycotina</taxon>
        <taxon>Dothideomycetes</taxon>
        <taxon>Pleosporomycetidae</taxon>
        <taxon>Pleosporales</taxon>
        <taxon>Massarineae</taxon>
        <taxon>Periconiaceae</taxon>
        <taxon>Periconia</taxon>
    </lineage>
</organism>
<dbReference type="EMBL" id="KZ805371">
    <property type="protein sequence ID" value="PVI00567.1"/>
    <property type="molecule type" value="Genomic_DNA"/>
</dbReference>
<evidence type="ECO:0000313" key="3">
    <source>
        <dbReference type="Proteomes" id="UP000244855"/>
    </source>
</evidence>
<reference evidence="2 3" key="1">
    <citation type="journal article" date="2018" name="Sci. Rep.">
        <title>Comparative genomics provides insights into the lifestyle and reveals functional heterogeneity of dark septate endophytic fungi.</title>
        <authorList>
            <person name="Knapp D.G."/>
            <person name="Nemeth J.B."/>
            <person name="Barry K."/>
            <person name="Hainaut M."/>
            <person name="Henrissat B."/>
            <person name="Johnson J."/>
            <person name="Kuo A."/>
            <person name="Lim J.H.P."/>
            <person name="Lipzen A."/>
            <person name="Nolan M."/>
            <person name="Ohm R.A."/>
            <person name="Tamas L."/>
            <person name="Grigoriev I.V."/>
            <person name="Spatafora J.W."/>
            <person name="Nagy L.G."/>
            <person name="Kovacs G.M."/>
        </authorList>
    </citation>
    <scope>NUCLEOTIDE SEQUENCE [LARGE SCALE GENOMIC DNA]</scope>
    <source>
        <strain evidence="2 3">DSE2036</strain>
    </source>
</reference>
<accession>A0A2V1DQX1</accession>
<sequence length="78" mass="8098">MSSAYTVSGAVSGFGPLTGRYAQSADQSLAAYALLMTGCLPVIAGFFMIWKSQWGNRLATPAAGYTLIGFFGPVVALT</sequence>
<dbReference type="Proteomes" id="UP000244855">
    <property type="component" value="Unassembled WGS sequence"/>
</dbReference>
<keyword evidence="1" id="KW-1133">Transmembrane helix</keyword>
<keyword evidence="3" id="KW-1185">Reference proteome</keyword>
<protein>
    <submittedName>
        <fullName evidence="2">Uncharacterized protein</fullName>
    </submittedName>
</protein>
<keyword evidence="1" id="KW-0812">Transmembrane</keyword>
<proteinExistence type="predicted"/>
<keyword evidence="1" id="KW-0472">Membrane</keyword>
<evidence type="ECO:0000256" key="1">
    <source>
        <dbReference type="SAM" id="Phobius"/>
    </source>
</evidence>
<dbReference type="AlphaFoldDB" id="A0A2V1DQX1"/>
<name>A0A2V1DQX1_9PLEO</name>
<gene>
    <name evidence="2" type="ORF">DM02DRAFT_655312</name>
</gene>
<feature type="transmembrane region" description="Helical" evidence="1">
    <location>
        <begin position="29"/>
        <end position="50"/>
    </location>
</feature>
<evidence type="ECO:0000313" key="2">
    <source>
        <dbReference type="EMBL" id="PVI00567.1"/>
    </source>
</evidence>